<dbReference type="EMBL" id="BAAABV010000015">
    <property type="protein sequence ID" value="GAA0289174.1"/>
    <property type="molecule type" value="Genomic_DNA"/>
</dbReference>
<dbReference type="SUPFAM" id="SSF160631">
    <property type="entry name" value="SMI1/KNR4-like"/>
    <property type="match status" value="1"/>
</dbReference>
<reference evidence="2 3" key="1">
    <citation type="journal article" date="2019" name="Int. J. Syst. Evol. Microbiol.">
        <title>The Global Catalogue of Microorganisms (GCM) 10K type strain sequencing project: providing services to taxonomists for standard genome sequencing and annotation.</title>
        <authorList>
            <consortium name="The Broad Institute Genomics Platform"/>
            <consortium name="The Broad Institute Genome Sequencing Center for Infectious Disease"/>
            <person name="Wu L."/>
            <person name="Ma J."/>
        </authorList>
    </citation>
    <scope>NUCLEOTIDE SEQUENCE [LARGE SCALE GENOMIC DNA]</scope>
    <source>
        <strain evidence="2 3">JCM 4505</strain>
    </source>
</reference>
<evidence type="ECO:0000313" key="3">
    <source>
        <dbReference type="Proteomes" id="UP001501867"/>
    </source>
</evidence>
<dbReference type="Proteomes" id="UP001501867">
    <property type="component" value="Unassembled WGS sequence"/>
</dbReference>
<proteinExistence type="predicted"/>
<name>A0ABN0VD03_9ACTN</name>
<accession>A0ABN0VD03</accession>
<organism evidence="2 3">
    <name type="scientific">Streptomyces polychromogenes</name>
    <dbReference type="NCBI Taxonomy" id="67342"/>
    <lineage>
        <taxon>Bacteria</taxon>
        <taxon>Bacillati</taxon>
        <taxon>Actinomycetota</taxon>
        <taxon>Actinomycetes</taxon>
        <taxon>Kitasatosporales</taxon>
        <taxon>Streptomycetaceae</taxon>
        <taxon>Streptomyces</taxon>
    </lineage>
</organism>
<dbReference type="RefSeq" id="WP_344158359.1">
    <property type="nucleotide sequence ID" value="NZ_BAAABV010000015.1"/>
</dbReference>
<feature type="domain" description="Knr4/Smi1-like" evidence="1">
    <location>
        <begin position="38"/>
        <end position="182"/>
    </location>
</feature>
<dbReference type="InterPro" id="IPR037883">
    <property type="entry name" value="Knr4/Smi1-like_sf"/>
</dbReference>
<dbReference type="InterPro" id="IPR018958">
    <property type="entry name" value="Knr4/Smi1-like_dom"/>
</dbReference>
<gene>
    <name evidence="2" type="ORF">GCM10010302_29400</name>
</gene>
<protein>
    <recommendedName>
        <fullName evidence="1">Knr4/Smi1-like domain-containing protein</fullName>
    </recommendedName>
</protein>
<keyword evidence="3" id="KW-1185">Reference proteome</keyword>
<evidence type="ECO:0000313" key="2">
    <source>
        <dbReference type="EMBL" id="GAA0289174.1"/>
    </source>
</evidence>
<evidence type="ECO:0000259" key="1">
    <source>
        <dbReference type="SMART" id="SM00860"/>
    </source>
</evidence>
<comment type="caution">
    <text evidence="2">The sequence shown here is derived from an EMBL/GenBank/DDBJ whole genome shotgun (WGS) entry which is preliminary data.</text>
</comment>
<sequence>MGNWDGDGIRARIGEMAARDPGRERFGADTHRYVLAPPLPEARIRAFEERHGIALPADYRSFVAEVGDGPAGPAHGLMPLTVPRPEAGEEWAVDGEWEEDRLPGRLSAPFPLTGPRPGRLTVRPEVLTAGTLMLAERGCGVFVRLVLNGPYAGEVWEIDPDWGGFVPLSPGFRAWYTDWLAGP</sequence>
<dbReference type="SMART" id="SM00860">
    <property type="entry name" value="SMI1_KNR4"/>
    <property type="match status" value="1"/>
</dbReference>